<proteinExistence type="predicted"/>
<evidence type="ECO:0000313" key="4">
    <source>
        <dbReference type="Proteomes" id="UP000689195"/>
    </source>
</evidence>
<keyword evidence="4" id="KW-1185">Reference proteome</keyword>
<evidence type="ECO:0000256" key="1">
    <source>
        <dbReference type="PROSITE-ProRule" id="PRU00221"/>
    </source>
</evidence>
<evidence type="ECO:0000256" key="2">
    <source>
        <dbReference type="SAM" id="SignalP"/>
    </source>
</evidence>
<evidence type="ECO:0000313" key="3">
    <source>
        <dbReference type="EMBL" id="CAD8145708.1"/>
    </source>
</evidence>
<keyword evidence="1" id="KW-0853">WD repeat</keyword>
<comment type="caution">
    <text evidence="3">The sequence shown here is derived from an EMBL/GenBank/DDBJ whole genome shotgun (WGS) entry which is preliminary data.</text>
</comment>
<accession>A0A8S1T1Z6</accession>
<feature type="signal peptide" evidence="2">
    <location>
        <begin position="1"/>
        <end position="15"/>
    </location>
</feature>
<dbReference type="Proteomes" id="UP000689195">
    <property type="component" value="Unassembled WGS sequence"/>
</dbReference>
<dbReference type="PROSITE" id="PS50082">
    <property type="entry name" value="WD_REPEATS_2"/>
    <property type="match status" value="1"/>
</dbReference>
<dbReference type="OrthoDB" id="10520119at2759"/>
<keyword evidence="2" id="KW-0732">Signal</keyword>
<dbReference type="AlphaFoldDB" id="A0A8S1T1Z6"/>
<dbReference type="EMBL" id="CAJJDO010000014">
    <property type="protein sequence ID" value="CAD8145708.1"/>
    <property type="molecule type" value="Genomic_DNA"/>
</dbReference>
<feature type="chain" id="PRO_5035761762" description="Transmembrane protein" evidence="2">
    <location>
        <begin position="16"/>
        <end position="153"/>
    </location>
</feature>
<reference evidence="3" key="1">
    <citation type="submission" date="2021-01" db="EMBL/GenBank/DDBJ databases">
        <authorList>
            <consortium name="Genoscope - CEA"/>
            <person name="William W."/>
        </authorList>
    </citation>
    <scope>NUCLEOTIDE SEQUENCE</scope>
</reference>
<sequence length="153" mass="17740">MNFVMQLLLIKIVQLQQLDVIIRLKYMNSNKQCWKLNQVLNQHQENVIALNLMKQSNQLISGDEGGSILIWSYIIINGFVNKVLNNIKIGLDVQFGIIMKICLYHVVEIRLLSFGLKKMNGSVNKQSKIILVLFIKQVRMNNKIKLYLVEIIN</sequence>
<dbReference type="InterPro" id="IPR001680">
    <property type="entry name" value="WD40_rpt"/>
</dbReference>
<protein>
    <recommendedName>
        <fullName evidence="5">Transmembrane protein</fullName>
    </recommendedName>
</protein>
<organism evidence="3 4">
    <name type="scientific">Paramecium pentaurelia</name>
    <dbReference type="NCBI Taxonomy" id="43138"/>
    <lineage>
        <taxon>Eukaryota</taxon>
        <taxon>Sar</taxon>
        <taxon>Alveolata</taxon>
        <taxon>Ciliophora</taxon>
        <taxon>Intramacronucleata</taxon>
        <taxon>Oligohymenophorea</taxon>
        <taxon>Peniculida</taxon>
        <taxon>Parameciidae</taxon>
        <taxon>Paramecium</taxon>
    </lineage>
</organism>
<name>A0A8S1T1Z6_9CILI</name>
<feature type="repeat" description="WD" evidence="1">
    <location>
        <begin position="40"/>
        <end position="72"/>
    </location>
</feature>
<evidence type="ECO:0008006" key="5">
    <source>
        <dbReference type="Google" id="ProtNLM"/>
    </source>
</evidence>
<gene>
    <name evidence="3" type="ORF">PPENT_87.1.T0140386</name>
</gene>